<dbReference type="InParanoid" id="A0A165H9J3"/>
<dbReference type="RefSeq" id="XP_018188729.1">
    <property type="nucleotide sequence ID" value="XM_018330968.1"/>
</dbReference>
<evidence type="ECO:0000259" key="17">
    <source>
        <dbReference type="Pfam" id="PF04757"/>
    </source>
</evidence>
<dbReference type="GO" id="GO:0004842">
    <property type="term" value="F:ubiquitin-protein transferase activity"/>
    <property type="evidence" value="ECO:0007669"/>
    <property type="project" value="TreeGrafter"/>
</dbReference>
<keyword evidence="19" id="KW-1185">Reference proteome</keyword>
<accession>A0A165H9J3</accession>
<dbReference type="GO" id="GO:0016562">
    <property type="term" value="P:protein import into peroxisome matrix, receptor recycling"/>
    <property type="evidence" value="ECO:0007669"/>
    <property type="project" value="UniProtKB-ARBA"/>
</dbReference>
<dbReference type="PANTHER" id="PTHR12888">
    <property type="entry name" value="PEROXISOME ASSEMBLY PROTEIN 12 PEROXIN-12"/>
    <property type="match status" value="1"/>
</dbReference>
<evidence type="ECO:0000256" key="2">
    <source>
        <dbReference type="ARBA" id="ARBA00004906"/>
    </source>
</evidence>
<keyword evidence="13" id="KW-0576">Peroxisome</keyword>
<protein>
    <recommendedName>
        <fullName evidence="4">Peroxisome assembly protein 12</fullName>
    </recommendedName>
    <alternativeName>
        <fullName evidence="14">Peroxin-12</fullName>
    </alternativeName>
</protein>
<evidence type="ECO:0000256" key="9">
    <source>
        <dbReference type="ARBA" id="ARBA00022833"/>
    </source>
</evidence>
<comment type="subcellular location">
    <subcellularLocation>
        <location evidence="1">Peroxisome membrane</location>
        <topology evidence="1">Multi-pass membrane protein</topology>
    </subcellularLocation>
</comment>
<keyword evidence="6" id="KW-0812">Transmembrane</keyword>
<dbReference type="PANTHER" id="PTHR12888:SF0">
    <property type="entry name" value="PEROXISOME ASSEMBLY PROTEIN 12"/>
    <property type="match status" value="1"/>
</dbReference>
<feature type="domain" description="Pex N-terminal" evidence="17">
    <location>
        <begin position="25"/>
        <end position="296"/>
    </location>
</feature>
<evidence type="ECO:0000256" key="13">
    <source>
        <dbReference type="ARBA" id="ARBA00023140"/>
    </source>
</evidence>
<evidence type="ECO:0000256" key="8">
    <source>
        <dbReference type="ARBA" id="ARBA00022771"/>
    </source>
</evidence>
<dbReference type="InterPro" id="IPR017375">
    <property type="entry name" value="PEX12"/>
</dbReference>
<keyword evidence="12" id="KW-0472">Membrane</keyword>
<dbReference type="SUPFAM" id="SSF57850">
    <property type="entry name" value="RING/U-box"/>
    <property type="match status" value="1"/>
</dbReference>
<dbReference type="GeneID" id="28896105"/>
<dbReference type="STRING" id="1328760.A0A165H9J3"/>
<keyword evidence="8" id="KW-0863">Zinc-finger</keyword>
<dbReference type="OrthoDB" id="107372at2759"/>
<dbReference type="GO" id="GO:0008270">
    <property type="term" value="F:zinc ion binding"/>
    <property type="evidence" value="ECO:0007669"/>
    <property type="project" value="UniProtKB-KW"/>
</dbReference>
<evidence type="ECO:0000313" key="18">
    <source>
        <dbReference type="EMBL" id="KZF23174.1"/>
    </source>
</evidence>
<keyword evidence="10" id="KW-0653">Protein transport</keyword>
<keyword evidence="5" id="KW-0813">Transport</keyword>
<keyword evidence="7" id="KW-0479">Metal-binding</keyword>
<dbReference type="Pfam" id="PF04757">
    <property type="entry name" value="Pex2_Pex12"/>
    <property type="match status" value="1"/>
</dbReference>
<evidence type="ECO:0000256" key="4">
    <source>
        <dbReference type="ARBA" id="ARBA00018980"/>
    </source>
</evidence>
<comment type="pathway">
    <text evidence="2">Protein modification; protein ubiquitination.</text>
</comment>
<evidence type="ECO:0000256" key="14">
    <source>
        <dbReference type="ARBA" id="ARBA00029692"/>
    </source>
</evidence>
<dbReference type="Gene3D" id="3.30.40.10">
    <property type="entry name" value="Zinc/RING finger domain, C3HC4 (zinc finger)"/>
    <property type="match status" value="1"/>
</dbReference>
<proteinExistence type="inferred from homology"/>
<feature type="compositionally biased region" description="Polar residues" evidence="16">
    <location>
        <begin position="348"/>
        <end position="361"/>
    </location>
</feature>
<dbReference type="InterPro" id="IPR013083">
    <property type="entry name" value="Znf_RING/FYVE/PHD"/>
</dbReference>
<dbReference type="AlphaFoldDB" id="A0A165H9J3"/>
<comment type="similarity">
    <text evidence="3">Belongs to the pex2/pex10/pex12 family.</text>
</comment>
<keyword evidence="9" id="KW-0862">Zinc</keyword>
<dbReference type="GO" id="GO:0006513">
    <property type="term" value="P:protein monoubiquitination"/>
    <property type="evidence" value="ECO:0007669"/>
    <property type="project" value="TreeGrafter"/>
</dbReference>
<comment type="subunit">
    <text evidence="15">Component of the PEX2-PEX10-PEX12 retrotranslocation channel, composed of PEX2, PEX10 and PEX12.</text>
</comment>
<evidence type="ECO:0000256" key="1">
    <source>
        <dbReference type="ARBA" id="ARBA00004585"/>
    </source>
</evidence>
<dbReference type="EMBL" id="KV407457">
    <property type="protein sequence ID" value="KZF23174.1"/>
    <property type="molecule type" value="Genomic_DNA"/>
</dbReference>
<evidence type="ECO:0000256" key="10">
    <source>
        <dbReference type="ARBA" id="ARBA00022927"/>
    </source>
</evidence>
<evidence type="ECO:0000256" key="7">
    <source>
        <dbReference type="ARBA" id="ARBA00022723"/>
    </source>
</evidence>
<evidence type="ECO:0000256" key="12">
    <source>
        <dbReference type="ARBA" id="ARBA00023136"/>
    </source>
</evidence>
<dbReference type="GO" id="GO:0005778">
    <property type="term" value="C:peroxisomal membrane"/>
    <property type="evidence" value="ECO:0007669"/>
    <property type="project" value="UniProtKB-SubCell"/>
</dbReference>
<dbReference type="InterPro" id="IPR006845">
    <property type="entry name" value="Pex_N"/>
</dbReference>
<gene>
    <name evidence="18" type="ORF">L228DRAFT_237766</name>
</gene>
<evidence type="ECO:0000256" key="6">
    <source>
        <dbReference type="ARBA" id="ARBA00022692"/>
    </source>
</evidence>
<evidence type="ECO:0000256" key="5">
    <source>
        <dbReference type="ARBA" id="ARBA00022448"/>
    </source>
</evidence>
<evidence type="ECO:0000256" key="3">
    <source>
        <dbReference type="ARBA" id="ARBA00008704"/>
    </source>
</evidence>
<evidence type="ECO:0000313" key="19">
    <source>
        <dbReference type="Proteomes" id="UP000076632"/>
    </source>
</evidence>
<keyword evidence="11" id="KW-1133">Transmembrane helix</keyword>
<organism evidence="18 19">
    <name type="scientific">Xylona heveae (strain CBS 132557 / TC161)</name>
    <dbReference type="NCBI Taxonomy" id="1328760"/>
    <lineage>
        <taxon>Eukaryota</taxon>
        <taxon>Fungi</taxon>
        <taxon>Dikarya</taxon>
        <taxon>Ascomycota</taxon>
        <taxon>Pezizomycotina</taxon>
        <taxon>Xylonomycetes</taxon>
        <taxon>Xylonales</taxon>
        <taxon>Xylonaceae</taxon>
        <taxon>Xylona</taxon>
    </lineage>
</organism>
<evidence type="ECO:0000256" key="11">
    <source>
        <dbReference type="ARBA" id="ARBA00022989"/>
    </source>
</evidence>
<feature type="region of interest" description="Disordered" evidence="16">
    <location>
        <begin position="464"/>
        <end position="493"/>
    </location>
</feature>
<dbReference type="OMA" id="QHYLARC"/>
<sequence>MEFMTHLQEGFDPLKPSLFELLSEQQLSSLLPPSIRYLLALATHRHPRYLLRILNSFDEVYALLMLLVERHYLKTHGGSFTENFYGLKRERVLRVKGGEIPRAQLGAANLVRETLKLRNIDIWKNLAVMVGIPYLKRKLDEGYDMHIPQATLLGGPSYVNRDALPPNPTIKQRLMFYYKWFLRHVYPSVNAAYYFSILAFNLAYLFDNSRYNNPFLWLIGIRMRRLGAADHRAIAEALQPKSSASGSGTRPGEAVTSMFHPRILTTTILPRLLSSLRYLLPTSIFALKFLEWWHASDFARQLSRKATENIELPPPVIAGYDKLAQKGTKPHSSSPSTTTTPGEKHQTNPDQPSLRLSTSSTAKRHSRKLSPPIDAHSLLPIFTVPLPPPSSSNLCPICLDTVETPTAAQTGYVYCYACIHKWVAGIHERQEAFMEGGSGAVGGGVSEGGRRVYAASHHGIDEGYDEQITSPWAEKDEERQEEEEEEIGSRIGSWESGKGRCAVTGRRVLGGTDGLRRVMI</sequence>
<dbReference type="GO" id="GO:1990429">
    <property type="term" value="C:peroxisomal importomer complex"/>
    <property type="evidence" value="ECO:0007669"/>
    <property type="project" value="TreeGrafter"/>
</dbReference>
<feature type="compositionally biased region" description="Low complexity" evidence="16">
    <location>
        <begin position="332"/>
        <end position="341"/>
    </location>
</feature>
<evidence type="ECO:0000256" key="16">
    <source>
        <dbReference type="SAM" id="MobiDB-lite"/>
    </source>
</evidence>
<feature type="region of interest" description="Disordered" evidence="16">
    <location>
        <begin position="324"/>
        <end position="371"/>
    </location>
</feature>
<dbReference type="FunCoup" id="A0A165H9J3">
    <property type="interactions" value="530"/>
</dbReference>
<evidence type="ECO:0000256" key="15">
    <source>
        <dbReference type="ARBA" id="ARBA00034505"/>
    </source>
</evidence>
<reference evidence="18 19" key="1">
    <citation type="journal article" date="2016" name="Fungal Biol.">
        <title>The genome of Xylona heveae provides a window into fungal endophytism.</title>
        <authorList>
            <person name="Gazis R."/>
            <person name="Kuo A."/>
            <person name="Riley R."/>
            <person name="LaButti K."/>
            <person name="Lipzen A."/>
            <person name="Lin J."/>
            <person name="Amirebrahimi M."/>
            <person name="Hesse C.N."/>
            <person name="Spatafora J.W."/>
            <person name="Henrissat B."/>
            <person name="Hainaut M."/>
            <person name="Grigoriev I.V."/>
            <person name="Hibbett D.S."/>
        </authorList>
    </citation>
    <scope>NUCLEOTIDE SEQUENCE [LARGE SCALE GENOMIC DNA]</scope>
    <source>
        <strain evidence="18 19">TC161</strain>
    </source>
</reference>
<name>A0A165H9J3_XYLHT</name>
<dbReference type="Proteomes" id="UP000076632">
    <property type="component" value="Unassembled WGS sequence"/>
</dbReference>